<name>A0A1I7KSN7_9BACT</name>
<accession>A0A1I7KSN7</accession>
<sequence length="156" mass="17078">MDTTEERVEESGTVLPNPKDAEVTEESGKVMPNPQALLPNALQEVNVVFMGPVVDGYFQPVPDKLNNPPRWEQGSYSIASGKWPSPNLNADLMDLTPYNGYAILVVASAWNKEVISKARVFGVLTTMASDVVAKFAYENLQEKEDEIAAYISGISN</sequence>
<keyword evidence="3" id="KW-1185">Reference proteome</keyword>
<feature type="compositionally biased region" description="Basic and acidic residues" evidence="1">
    <location>
        <begin position="19"/>
        <end position="28"/>
    </location>
</feature>
<gene>
    <name evidence="2" type="ORF">SAMN04487941_4060</name>
</gene>
<organism evidence="2 3">
    <name type="scientific">Pontibacter akesuensis</name>
    <dbReference type="NCBI Taxonomy" id="388950"/>
    <lineage>
        <taxon>Bacteria</taxon>
        <taxon>Pseudomonadati</taxon>
        <taxon>Bacteroidota</taxon>
        <taxon>Cytophagia</taxon>
        <taxon>Cytophagales</taxon>
        <taxon>Hymenobacteraceae</taxon>
        <taxon>Pontibacter</taxon>
    </lineage>
</organism>
<evidence type="ECO:0000313" key="2">
    <source>
        <dbReference type="EMBL" id="SFV00473.1"/>
    </source>
</evidence>
<evidence type="ECO:0000313" key="3">
    <source>
        <dbReference type="Proteomes" id="UP000182491"/>
    </source>
</evidence>
<feature type="compositionally biased region" description="Basic and acidic residues" evidence="1">
    <location>
        <begin position="1"/>
        <end position="10"/>
    </location>
</feature>
<protein>
    <submittedName>
        <fullName evidence="2">Uncharacterized protein</fullName>
    </submittedName>
</protein>
<proteinExistence type="predicted"/>
<dbReference type="RefSeq" id="WP_068839108.1">
    <property type="nucleotide sequence ID" value="NZ_BMXC01000007.1"/>
</dbReference>
<evidence type="ECO:0000256" key="1">
    <source>
        <dbReference type="SAM" id="MobiDB-lite"/>
    </source>
</evidence>
<reference evidence="3" key="1">
    <citation type="submission" date="2016-10" db="EMBL/GenBank/DDBJ databases">
        <authorList>
            <person name="Varghese N."/>
        </authorList>
    </citation>
    <scope>NUCLEOTIDE SEQUENCE [LARGE SCALE GENOMIC DNA]</scope>
    <source>
        <strain evidence="3">DSM 18820</strain>
    </source>
</reference>
<dbReference type="AlphaFoldDB" id="A0A1I7KSN7"/>
<dbReference type="Proteomes" id="UP000182491">
    <property type="component" value="Unassembled WGS sequence"/>
</dbReference>
<feature type="region of interest" description="Disordered" evidence="1">
    <location>
        <begin position="1"/>
        <end position="29"/>
    </location>
</feature>
<dbReference type="EMBL" id="FPCA01000008">
    <property type="protein sequence ID" value="SFV00473.1"/>
    <property type="molecule type" value="Genomic_DNA"/>
</dbReference>